<evidence type="ECO:0000259" key="1">
    <source>
        <dbReference type="Pfam" id="PF05699"/>
    </source>
</evidence>
<evidence type="ECO:0000313" key="2">
    <source>
        <dbReference type="EMBL" id="KAG7158585.1"/>
    </source>
</evidence>
<sequence>MGSETLESLVNGRLMSGEASGSDPGNCFVRQRGYRDNTFERVELIKQLRQRLPDNIRVLQSISFLSADECLKPIKSDILGLAHLFTEDSSTLTKIDFQWKKLHHTIWTETSNTLKLWSEVANYRDATDENPYHDLAEIALAALSLPHSNADVERTFSNMNFVKSKLRNKMKLSTLKAILTIKYGLKRQNTCCASYELPSDILRKIGTVEAYSYKISAREPEPSTSHASSSTVVHTADDYEEDWDAITIE</sequence>
<proteinExistence type="predicted"/>
<keyword evidence="3" id="KW-1185">Reference proteome</keyword>
<feature type="domain" description="HAT C-terminal dimerisation" evidence="1">
    <location>
        <begin position="110"/>
        <end position="183"/>
    </location>
</feature>
<dbReference type="EMBL" id="JAHLQT010034522">
    <property type="protein sequence ID" value="KAG7158585.1"/>
    <property type="molecule type" value="Genomic_DNA"/>
</dbReference>
<name>A0A8J5MP80_HOMAM</name>
<dbReference type="AlphaFoldDB" id="A0A8J5MP80"/>
<dbReference type="Proteomes" id="UP000747542">
    <property type="component" value="Unassembled WGS sequence"/>
</dbReference>
<dbReference type="SUPFAM" id="SSF53098">
    <property type="entry name" value="Ribonuclease H-like"/>
    <property type="match status" value="1"/>
</dbReference>
<gene>
    <name evidence="2" type="ORF">Hamer_G020602</name>
</gene>
<organism evidence="2 3">
    <name type="scientific">Homarus americanus</name>
    <name type="common">American lobster</name>
    <dbReference type="NCBI Taxonomy" id="6706"/>
    <lineage>
        <taxon>Eukaryota</taxon>
        <taxon>Metazoa</taxon>
        <taxon>Ecdysozoa</taxon>
        <taxon>Arthropoda</taxon>
        <taxon>Crustacea</taxon>
        <taxon>Multicrustacea</taxon>
        <taxon>Malacostraca</taxon>
        <taxon>Eumalacostraca</taxon>
        <taxon>Eucarida</taxon>
        <taxon>Decapoda</taxon>
        <taxon>Pleocyemata</taxon>
        <taxon>Astacidea</taxon>
        <taxon>Nephropoidea</taxon>
        <taxon>Nephropidae</taxon>
        <taxon>Homarus</taxon>
    </lineage>
</organism>
<reference evidence="2" key="1">
    <citation type="journal article" date="2021" name="Sci. Adv.">
        <title>The American lobster genome reveals insights on longevity, neural, and immune adaptations.</title>
        <authorList>
            <person name="Polinski J.M."/>
            <person name="Zimin A.V."/>
            <person name="Clark K.F."/>
            <person name="Kohn A.B."/>
            <person name="Sadowski N."/>
            <person name="Timp W."/>
            <person name="Ptitsyn A."/>
            <person name="Khanna P."/>
            <person name="Romanova D.Y."/>
            <person name="Williams P."/>
            <person name="Greenwood S.J."/>
            <person name="Moroz L.L."/>
            <person name="Walt D.R."/>
            <person name="Bodnar A.G."/>
        </authorList>
    </citation>
    <scope>NUCLEOTIDE SEQUENCE</scope>
    <source>
        <strain evidence="2">GMGI-L3</strain>
    </source>
</reference>
<comment type="caution">
    <text evidence="2">The sequence shown here is derived from an EMBL/GenBank/DDBJ whole genome shotgun (WGS) entry which is preliminary data.</text>
</comment>
<dbReference type="InterPro" id="IPR008906">
    <property type="entry name" value="HATC_C_dom"/>
</dbReference>
<accession>A0A8J5MP80</accession>
<protein>
    <submittedName>
        <fullName evidence="2">Putative hAT family C-terminal dimerization region-containing protein 10</fullName>
    </submittedName>
</protein>
<dbReference type="PANTHER" id="PTHR46880:SF5">
    <property type="entry name" value="DUF4371 DOMAIN-CONTAINING PROTEIN"/>
    <property type="match status" value="1"/>
</dbReference>
<dbReference type="GO" id="GO:0046983">
    <property type="term" value="F:protein dimerization activity"/>
    <property type="evidence" value="ECO:0007669"/>
    <property type="project" value="InterPro"/>
</dbReference>
<evidence type="ECO:0000313" key="3">
    <source>
        <dbReference type="Proteomes" id="UP000747542"/>
    </source>
</evidence>
<dbReference type="InterPro" id="IPR012337">
    <property type="entry name" value="RNaseH-like_sf"/>
</dbReference>
<dbReference type="PANTHER" id="PTHR46880">
    <property type="entry name" value="RAS-ASSOCIATING DOMAIN-CONTAINING PROTEIN"/>
    <property type="match status" value="1"/>
</dbReference>
<dbReference type="Pfam" id="PF05699">
    <property type="entry name" value="Dimer_Tnp_hAT"/>
    <property type="match status" value="1"/>
</dbReference>